<dbReference type="InterPro" id="IPR006145">
    <property type="entry name" value="PsdUridine_synth_RsuA/RluA"/>
</dbReference>
<dbReference type="EMBL" id="LAZR01050750">
    <property type="protein sequence ID" value="KKK86649.1"/>
    <property type="molecule type" value="Genomic_DNA"/>
</dbReference>
<gene>
    <name evidence="5" type="ORF">LCGC14_2761110</name>
</gene>
<comment type="caution">
    <text evidence="5">The sequence shown here is derived from an EMBL/GenBank/DDBJ whole genome shotgun (WGS) entry which is preliminary data.</text>
</comment>
<dbReference type="PROSITE" id="PS01149">
    <property type="entry name" value="PSI_RSU"/>
    <property type="match status" value="1"/>
</dbReference>
<dbReference type="GO" id="GO:0006364">
    <property type="term" value="P:rRNA processing"/>
    <property type="evidence" value="ECO:0007669"/>
    <property type="project" value="UniProtKB-ARBA"/>
</dbReference>
<dbReference type="GO" id="GO:0009982">
    <property type="term" value="F:pseudouridine synthase activity"/>
    <property type="evidence" value="ECO:0007669"/>
    <property type="project" value="InterPro"/>
</dbReference>
<sequence length="208" mass="22466">VEGKAIAAESHQYYVVNKPVGVVSTAHDPEGRPKVTDLVSSEARLYPVGRLDAATSGLVVLTNDGGLANRLMHPRYRVDKTYRARVQGTVAESALAKLRSGIELREGRTAPAEAGLLAREGDSTVLELAIHEGRKHQVRRMCEAVGHPVESLRRIGYGPLRLGELGPGEARRLEPEEVERLRDVGRSTPATAPDVHPAGGHSDPRKAE</sequence>
<dbReference type="AlphaFoldDB" id="A0A0F9B7I3"/>
<feature type="region of interest" description="Disordered" evidence="3">
    <location>
        <begin position="164"/>
        <end position="208"/>
    </location>
</feature>
<dbReference type="FunFam" id="3.30.70.1560:FF:000001">
    <property type="entry name" value="Pseudouridine synthase"/>
    <property type="match status" value="1"/>
</dbReference>
<dbReference type="InterPro" id="IPR020103">
    <property type="entry name" value="PsdUridine_synth_cat_dom_sf"/>
</dbReference>
<protein>
    <recommendedName>
        <fullName evidence="4">Pseudouridine synthase RsuA/RluA-like domain-containing protein</fullName>
    </recommendedName>
</protein>
<dbReference type="InterPro" id="IPR050343">
    <property type="entry name" value="RsuA_PseudoU_synthase"/>
</dbReference>
<dbReference type="NCBIfam" id="TIGR00093">
    <property type="entry name" value="pseudouridine synthase"/>
    <property type="match status" value="1"/>
</dbReference>
<dbReference type="PANTHER" id="PTHR47683">
    <property type="entry name" value="PSEUDOURIDINE SYNTHASE FAMILY PROTEIN-RELATED"/>
    <property type="match status" value="1"/>
</dbReference>
<evidence type="ECO:0000313" key="5">
    <source>
        <dbReference type="EMBL" id="KKK86649.1"/>
    </source>
</evidence>
<dbReference type="Gene3D" id="3.30.2350.10">
    <property type="entry name" value="Pseudouridine synthase"/>
    <property type="match status" value="1"/>
</dbReference>
<reference evidence="5" key="1">
    <citation type="journal article" date="2015" name="Nature">
        <title>Complex archaea that bridge the gap between prokaryotes and eukaryotes.</title>
        <authorList>
            <person name="Spang A."/>
            <person name="Saw J.H."/>
            <person name="Jorgensen S.L."/>
            <person name="Zaremba-Niedzwiedzka K."/>
            <person name="Martijn J."/>
            <person name="Lind A.E."/>
            <person name="van Eijk R."/>
            <person name="Schleper C."/>
            <person name="Guy L."/>
            <person name="Ettema T.J."/>
        </authorList>
    </citation>
    <scope>NUCLEOTIDE SEQUENCE</scope>
</reference>
<dbReference type="InterPro" id="IPR000748">
    <property type="entry name" value="PsdUridine_synth_RsuA/RluB/E/F"/>
</dbReference>
<feature type="non-terminal residue" evidence="5">
    <location>
        <position position="1"/>
    </location>
</feature>
<evidence type="ECO:0000256" key="2">
    <source>
        <dbReference type="ARBA" id="ARBA00023235"/>
    </source>
</evidence>
<dbReference type="SUPFAM" id="SSF55120">
    <property type="entry name" value="Pseudouridine synthase"/>
    <property type="match status" value="1"/>
</dbReference>
<comment type="similarity">
    <text evidence="1">Belongs to the pseudouridine synthase RsuA family.</text>
</comment>
<evidence type="ECO:0000256" key="1">
    <source>
        <dbReference type="ARBA" id="ARBA00008348"/>
    </source>
</evidence>
<feature type="domain" description="Pseudouridine synthase RsuA/RluA-like" evidence="4">
    <location>
        <begin position="12"/>
        <end position="144"/>
    </location>
</feature>
<dbReference type="GO" id="GO:0003723">
    <property type="term" value="F:RNA binding"/>
    <property type="evidence" value="ECO:0007669"/>
    <property type="project" value="InterPro"/>
</dbReference>
<feature type="compositionally biased region" description="Basic and acidic residues" evidence="3">
    <location>
        <begin position="169"/>
        <end position="185"/>
    </location>
</feature>
<dbReference type="InterPro" id="IPR018496">
    <property type="entry name" value="PsdUridine_synth_RsuA/RluB_CS"/>
</dbReference>
<accession>A0A0F9B7I3</accession>
<dbReference type="Pfam" id="PF00849">
    <property type="entry name" value="PseudoU_synth_2"/>
    <property type="match status" value="1"/>
</dbReference>
<name>A0A0F9B7I3_9ZZZZ</name>
<keyword evidence="2" id="KW-0413">Isomerase</keyword>
<evidence type="ECO:0000256" key="3">
    <source>
        <dbReference type="SAM" id="MobiDB-lite"/>
    </source>
</evidence>
<evidence type="ECO:0000259" key="4">
    <source>
        <dbReference type="Pfam" id="PF00849"/>
    </source>
</evidence>
<dbReference type="GO" id="GO:0005829">
    <property type="term" value="C:cytosol"/>
    <property type="evidence" value="ECO:0007669"/>
    <property type="project" value="UniProtKB-ARBA"/>
</dbReference>
<dbReference type="PANTHER" id="PTHR47683:SF2">
    <property type="entry name" value="RNA-BINDING S4 DOMAIN-CONTAINING PROTEIN"/>
    <property type="match status" value="1"/>
</dbReference>
<proteinExistence type="inferred from homology"/>
<dbReference type="CDD" id="cd02870">
    <property type="entry name" value="PseudoU_synth_RsuA_like"/>
    <property type="match status" value="1"/>
</dbReference>
<organism evidence="5">
    <name type="scientific">marine sediment metagenome</name>
    <dbReference type="NCBI Taxonomy" id="412755"/>
    <lineage>
        <taxon>unclassified sequences</taxon>
        <taxon>metagenomes</taxon>
        <taxon>ecological metagenomes</taxon>
    </lineage>
</organism>
<dbReference type="GO" id="GO:0001522">
    <property type="term" value="P:pseudouridine synthesis"/>
    <property type="evidence" value="ECO:0007669"/>
    <property type="project" value="InterPro"/>
</dbReference>